<name>A0ABX2Q7E1_9BACT</name>
<feature type="repeat" description="TPR" evidence="4">
    <location>
        <begin position="89"/>
        <end position="122"/>
    </location>
</feature>
<dbReference type="CDD" id="cd00082">
    <property type="entry name" value="HisKA"/>
    <property type="match status" value="1"/>
</dbReference>
<dbReference type="SMART" id="SM00387">
    <property type="entry name" value="HATPase_c"/>
    <property type="match status" value="1"/>
</dbReference>
<keyword evidence="5" id="KW-0472">Membrane</keyword>
<feature type="domain" description="Histidine kinase" evidence="6">
    <location>
        <begin position="468"/>
        <end position="715"/>
    </location>
</feature>
<dbReference type="Gene3D" id="1.25.40.10">
    <property type="entry name" value="Tetratricopeptide repeat domain"/>
    <property type="match status" value="2"/>
</dbReference>
<dbReference type="Pfam" id="PF02518">
    <property type="entry name" value="HATPase_c"/>
    <property type="match status" value="1"/>
</dbReference>
<dbReference type="PRINTS" id="PR00344">
    <property type="entry name" value="BCTRLSENSOR"/>
</dbReference>
<dbReference type="SUPFAM" id="SSF55874">
    <property type="entry name" value="ATPase domain of HSP90 chaperone/DNA topoisomerase II/histidine kinase"/>
    <property type="match status" value="1"/>
</dbReference>
<dbReference type="Proteomes" id="UP000626554">
    <property type="component" value="Unassembled WGS sequence"/>
</dbReference>
<dbReference type="InterPro" id="IPR004358">
    <property type="entry name" value="Sig_transdc_His_kin-like_C"/>
</dbReference>
<dbReference type="SUPFAM" id="SSF47384">
    <property type="entry name" value="Homodimeric domain of signal transducing histidine kinase"/>
    <property type="match status" value="1"/>
</dbReference>
<sequence length="716" mass="78509">MAEVFLILRKVGLFRPLFVLLLTLAGLLLPLAPLRATTPNAPAAADTVRVQQLNQLAFELRSSNPRLSRARFEEAAALATRLGYASGQAQAWLGLGFYYRKRNEYAPALAFTQQAARIFRQRHDSPNLIAVGYNLGYIYFGQGNYARALASAQQGLTQAEKLRDSKWLVLTNAQLGFISTQLGEYGQALAYLEQSRALARQTNDKGGVAQSLRGLGDLYQAQGQWTQARRYYTEGATLARSLGDNPGRIVLEVYIADMAERQGRSAEALRYARQARAELRRLDVVGYLPLVDLVMARAQLRLRRPDSAIYYGQPGLQASQERGVKEDIRDGSRVLAEASARLGRFADAYRYHRLFAAYDDSLSSRALIRRTAALQYGFELRQQQARIGELTRTTVMVRQQNQQQQWLLGVSGIGLLLVTGLSVVLGSNYRQKKRAYELLSRQQAELVATQRQLVAAEKWAFVGELSAGIAHELQNPLNFMNRLASVSNELLEQEAAGAVGAAGPTAAPADELGQEIMSGLRRNLHEISQHGQRASSIINSMLAHARTGATTLQPTNLNALVARQLRLAYEGRPDTALLLPAGVLHPVLGDDLPLVPVLVPEVERVLLNLFTNALYALADRAVLAGPGYVPELRVSTALLAGQVQVQVRDNGTGMSPDVQQRIFQPFFTTKPVGEGTGLGLSLAHDIITNGHGGTLRVVSEEGHFTEFTLTLPLKQG</sequence>
<dbReference type="InterPro" id="IPR036890">
    <property type="entry name" value="HATPase_C_sf"/>
</dbReference>
<keyword evidence="5" id="KW-1133">Transmembrane helix</keyword>
<evidence type="ECO:0000256" key="5">
    <source>
        <dbReference type="SAM" id="Phobius"/>
    </source>
</evidence>
<dbReference type="PANTHER" id="PTHR43065:SF42">
    <property type="entry name" value="TWO-COMPONENT SENSOR PPRA"/>
    <property type="match status" value="1"/>
</dbReference>
<evidence type="ECO:0000256" key="2">
    <source>
        <dbReference type="ARBA" id="ARBA00012438"/>
    </source>
</evidence>
<dbReference type="InterPro" id="IPR036097">
    <property type="entry name" value="HisK_dim/P_sf"/>
</dbReference>
<comment type="caution">
    <text evidence="7">The sequence shown here is derived from an EMBL/GenBank/DDBJ whole genome shotgun (WGS) entry which is preliminary data.</text>
</comment>
<reference evidence="7 8" key="1">
    <citation type="submission" date="2020-05" db="EMBL/GenBank/DDBJ databases">
        <title>Hymenobacter terrestris sp. nov. and Hymenobacter lapidiphilus sp. nov., isolated from regoliths in Antarctica.</title>
        <authorList>
            <person name="Sedlacek I."/>
            <person name="Pantucek R."/>
            <person name="Zeman M."/>
            <person name="Holochova P."/>
            <person name="Kralova S."/>
            <person name="Stankova E."/>
            <person name="Sedo O."/>
            <person name="Micenkova L."/>
            <person name="Svec P."/>
            <person name="Gupta V."/>
            <person name="Sood U."/>
            <person name="Korpole U.S."/>
            <person name="Lal R."/>
        </authorList>
    </citation>
    <scope>NUCLEOTIDE SEQUENCE [LARGE SCALE GENOMIC DNA]</scope>
    <source>
        <strain evidence="7 8">P5252</strain>
    </source>
</reference>
<dbReference type="InterPro" id="IPR003594">
    <property type="entry name" value="HATPase_dom"/>
</dbReference>
<keyword evidence="8" id="KW-1185">Reference proteome</keyword>
<dbReference type="InterPro" id="IPR003661">
    <property type="entry name" value="HisK_dim/P_dom"/>
</dbReference>
<dbReference type="Gene3D" id="1.10.287.130">
    <property type="match status" value="1"/>
</dbReference>
<evidence type="ECO:0000256" key="4">
    <source>
        <dbReference type="PROSITE-ProRule" id="PRU00339"/>
    </source>
</evidence>
<dbReference type="EMBL" id="JABKAV010000046">
    <property type="protein sequence ID" value="NVO85891.1"/>
    <property type="molecule type" value="Genomic_DNA"/>
</dbReference>
<comment type="catalytic activity">
    <reaction evidence="1">
        <text>ATP + protein L-histidine = ADP + protein N-phospho-L-histidine.</text>
        <dbReference type="EC" id="2.7.13.3"/>
    </reaction>
</comment>
<dbReference type="InterPro" id="IPR019734">
    <property type="entry name" value="TPR_rpt"/>
</dbReference>
<protein>
    <recommendedName>
        <fullName evidence="2">histidine kinase</fullName>
        <ecNumber evidence="2">2.7.13.3</ecNumber>
    </recommendedName>
</protein>
<evidence type="ECO:0000256" key="1">
    <source>
        <dbReference type="ARBA" id="ARBA00000085"/>
    </source>
</evidence>
<evidence type="ECO:0000313" key="8">
    <source>
        <dbReference type="Proteomes" id="UP000626554"/>
    </source>
</evidence>
<feature type="transmembrane region" description="Helical" evidence="5">
    <location>
        <begin position="406"/>
        <end position="425"/>
    </location>
</feature>
<dbReference type="EC" id="2.7.13.3" evidence="2"/>
<dbReference type="SMART" id="SM00028">
    <property type="entry name" value="TPR"/>
    <property type="match status" value="4"/>
</dbReference>
<keyword evidence="3" id="KW-0597">Phosphoprotein</keyword>
<dbReference type="Pfam" id="PF13424">
    <property type="entry name" value="TPR_12"/>
    <property type="match status" value="2"/>
</dbReference>
<dbReference type="InterPro" id="IPR011990">
    <property type="entry name" value="TPR-like_helical_dom_sf"/>
</dbReference>
<evidence type="ECO:0000313" key="7">
    <source>
        <dbReference type="EMBL" id="NVO85891.1"/>
    </source>
</evidence>
<dbReference type="PROSITE" id="PS50109">
    <property type="entry name" value="HIS_KIN"/>
    <property type="match status" value="1"/>
</dbReference>
<keyword evidence="4" id="KW-0802">TPR repeat</keyword>
<organism evidence="7 8">
    <name type="scientific">Hymenobacter terrestris</name>
    <dbReference type="NCBI Taxonomy" id="2748310"/>
    <lineage>
        <taxon>Bacteria</taxon>
        <taxon>Pseudomonadati</taxon>
        <taxon>Bacteroidota</taxon>
        <taxon>Cytophagia</taxon>
        <taxon>Cytophagales</taxon>
        <taxon>Hymenobacteraceae</taxon>
        <taxon>Hymenobacter</taxon>
    </lineage>
</organism>
<accession>A0ABX2Q7E1</accession>
<dbReference type="RefSeq" id="WP_176900612.1">
    <property type="nucleotide sequence ID" value="NZ_JABKAV010000046.1"/>
</dbReference>
<dbReference type="Gene3D" id="3.30.565.10">
    <property type="entry name" value="Histidine kinase-like ATPase, C-terminal domain"/>
    <property type="match status" value="1"/>
</dbReference>
<evidence type="ECO:0000256" key="3">
    <source>
        <dbReference type="ARBA" id="ARBA00022553"/>
    </source>
</evidence>
<dbReference type="SMART" id="SM00388">
    <property type="entry name" value="HisKA"/>
    <property type="match status" value="1"/>
</dbReference>
<keyword evidence="5" id="KW-0812">Transmembrane</keyword>
<evidence type="ECO:0000259" key="6">
    <source>
        <dbReference type="PROSITE" id="PS50109"/>
    </source>
</evidence>
<dbReference type="InterPro" id="IPR005467">
    <property type="entry name" value="His_kinase_dom"/>
</dbReference>
<dbReference type="SUPFAM" id="SSF48452">
    <property type="entry name" value="TPR-like"/>
    <property type="match status" value="2"/>
</dbReference>
<dbReference type="PROSITE" id="PS50005">
    <property type="entry name" value="TPR"/>
    <property type="match status" value="1"/>
</dbReference>
<gene>
    <name evidence="7" type="ORF">HW556_13465</name>
</gene>
<dbReference type="PANTHER" id="PTHR43065">
    <property type="entry name" value="SENSOR HISTIDINE KINASE"/>
    <property type="match status" value="1"/>
</dbReference>
<proteinExistence type="predicted"/>